<proteinExistence type="predicted"/>
<evidence type="ECO:0000313" key="1">
    <source>
        <dbReference type="EMBL" id="TGN40300.1"/>
    </source>
</evidence>
<dbReference type="Proteomes" id="UP000298325">
    <property type="component" value="Unassembled WGS sequence"/>
</dbReference>
<dbReference type="InterPro" id="IPR058227">
    <property type="entry name" value="RSP_7527-like"/>
</dbReference>
<accession>A0A4Z1C4V2</accession>
<reference evidence="1 2" key="1">
    <citation type="submission" date="2019-04" db="EMBL/GenBank/DDBJ databases">
        <authorList>
            <person name="Park S."/>
            <person name="Yoon J.-H."/>
        </authorList>
    </citation>
    <scope>NUCLEOTIDE SEQUENCE [LARGE SCALE GENOMIC DNA]</scope>
    <source>
        <strain evidence="1 2">HJM-18</strain>
    </source>
</reference>
<keyword evidence="2" id="KW-1185">Reference proteome</keyword>
<name>A0A4Z1C4V2_9GAMM</name>
<gene>
    <name evidence="1" type="ORF">E5Q11_08450</name>
</gene>
<dbReference type="RefSeq" id="WP_135802962.1">
    <property type="nucleotide sequence ID" value="NZ_SRPF01000002.1"/>
</dbReference>
<dbReference type="OrthoDB" id="6372177at2"/>
<comment type="caution">
    <text evidence="1">The sequence shown here is derived from an EMBL/GenBank/DDBJ whole genome shotgun (WGS) entry which is preliminary data.</text>
</comment>
<protein>
    <submittedName>
        <fullName evidence="1">Uncharacterized protein</fullName>
    </submittedName>
</protein>
<dbReference type="AlphaFoldDB" id="A0A4Z1C4V2"/>
<sequence>MSNQTIKLNEHGNIDIDYYTRLASQQRSEYIALKAAALTAKVKSLFRKSFLAEKLPTLSASH</sequence>
<organism evidence="1 2">
    <name type="scientific">Marinobacter confluentis</name>
    <dbReference type="NCBI Taxonomy" id="1697557"/>
    <lineage>
        <taxon>Bacteria</taxon>
        <taxon>Pseudomonadati</taxon>
        <taxon>Pseudomonadota</taxon>
        <taxon>Gammaproteobacteria</taxon>
        <taxon>Pseudomonadales</taxon>
        <taxon>Marinobacteraceae</taxon>
        <taxon>Marinobacter</taxon>
    </lineage>
</organism>
<dbReference type="NCBIfam" id="NF046098">
    <property type="entry name" value="RSP_7527_fam"/>
    <property type="match status" value="1"/>
</dbReference>
<dbReference type="EMBL" id="SRPF01000002">
    <property type="protein sequence ID" value="TGN40300.1"/>
    <property type="molecule type" value="Genomic_DNA"/>
</dbReference>
<evidence type="ECO:0000313" key="2">
    <source>
        <dbReference type="Proteomes" id="UP000298325"/>
    </source>
</evidence>